<organism evidence="8 9">
    <name type="scientific">Mycoplasma zalophi</name>
    <dbReference type="NCBI Taxonomy" id="191287"/>
    <lineage>
        <taxon>Bacteria</taxon>
        <taxon>Bacillati</taxon>
        <taxon>Mycoplasmatota</taxon>
        <taxon>Mollicutes</taxon>
        <taxon>Mycoplasmataceae</taxon>
        <taxon>Mycoplasma</taxon>
    </lineage>
</organism>
<evidence type="ECO:0000256" key="5">
    <source>
        <dbReference type="ARBA" id="ARBA00022989"/>
    </source>
</evidence>
<evidence type="ECO:0000313" key="8">
    <source>
        <dbReference type="EMBL" id="MBU4692378.1"/>
    </source>
</evidence>
<keyword evidence="6 7" id="KW-0472">Membrane</keyword>
<feature type="transmembrane region" description="Helical" evidence="7">
    <location>
        <begin position="57"/>
        <end position="79"/>
    </location>
</feature>
<evidence type="ECO:0008006" key="10">
    <source>
        <dbReference type="Google" id="ProtNLM"/>
    </source>
</evidence>
<evidence type="ECO:0000313" key="9">
    <source>
        <dbReference type="Proteomes" id="UP000718793"/>
    </source>
</evidence>
<feature type="transmembrane region" description="Helical" evidence="7">
    <location>
        <begin position="15"/>
        <end position="37"/>
    </location>
</feature>
<protein>
    <recommendedName>
        <fullName evidence="10">Multidrug transporter</fullName>
    </recommendedName>
</protein>
<evidence type="ECO:0000256" key="3">
    <source>
        <dbReference type="ARBA" id="ARBA00022475"/>
    </source>
</evidence>
<evidence type="ECO:0000256" key="4">
    <source>
        <dbReference type="ARBA" id="ARBA00022692"/>
    </source>
</evidence>
<keyword evidence="5 7" id="KW-1133">Transmembrane helix</keyword>
<keyword evidence="9" id="KW-1185">Reference proteome</keyword>
<keyword evidence="3" id="KW-1003">Cell membrane</keyword>
<dbReference type="InterPro" id="IPR052031">
    <property type="entry name" value="Membrane_Transporter-Flippase"/>
</dbReference>
<feature type="transmembrane region" description="Helical" evidence="7">
    <location>
        <begin position="407"/>
        <end position="430"/>
    </location>
</feature>
<feature type="transmembrane region" description="Helical" evidence="7">
    <location>
        <begin position="375"/>
        <end position="395"/>
    </location>
</feature>
<reference evidence="8" key="1">
    <citation type="submission" date="2021-06" db="EMBL/GenBank/DDBJ databases">
        <title>Novel Mycoplasma species detected in California sea lions (Zalophus californianus) from the USA.</title>
        <authorList>
            <person name="Volokhov D.V."/>
            <person name="Furtak V.A."/>
            <person name="Zagorodnyaya T.A."/>
        </authorList>
    </citation>
    <scope>NUCLEOTIDE SEQUENCE [LARGE SCALE GENOMIC DNA]</scope>
    <source>
        <strain evidence="8">CSL 5346</strain>
    </source>
</reference>
<evidence type="ECO:0000256" key="7">
    <source>
        <dbReference type="SAM" id="Phobius"/>
    </source>
</evidence>
<dbReference type="NCBIfam" id="NF045539">
    <property type="entry name" value="MATE_efflux1"/>
    <property type="match status" value="1"/>
</dbReference>
<feature type="transmembrane region" description="Helical" evidence="7">
    <location>
        <begin position="130"/>
        <end position="148"/>
    </location>
</feature>
<proteinExistence type="predicted"/>
<feature type="transmembrane region" description="Helical" evidence="7">
    <location>
        <begin position="192"/>
        <end position="213"/>
    </location>
</feature>
<feature type="transmembrane region" description="Helical" evidence="7">
    <location>
        <begin position="160"/>
        <end position="180"/>
    </location>
</feature>
<dbReference type="PANTHER" id="PTHR43549:SF2">
    <property type="entry name" value="MULTIDRUG RESISTANCE PROTEIN NORM-RELATED"/>
    <property type="match status" value="1"/>
</dbReference>
<feature type="transmembrane region" description="Helical" evidence="7">
    <location>
        <begin position="307"/>
        <end position="330"/>
    </location>
</feature>
<dbReference type="EMBL" id="JAHMHH010000002">
    <property type="protein sequence ID" value="MBU4692378.1"/>
    <property type="molecule type" value="Genomic_DNA"/>
</dbReference>
<evidence type="ECO:0000256" key="1">
    <source>
        <dbReference type="ARBA" id="ARBA00004651"/>
    </source>
</evidence>
<feature type="transmembrane region" description="Helical" evidence="7">
    <location>
        <begin position="268"/>
        <end position="286"/>
    </location>
</feature>
<comment type="caution">
    <text evidence="8">The sequence shown here is derived from an EMBL/GenBank/DDBJ whole genome shotgun (WGS) entry which is preliminary data.</text>
</comment>
<keyword evidence="2" id="KW-0813">Transport</keyword>
<dbReference type="PANTHER" id="PTHR43549">
    <property type="entry name" value="MULTIDRUG RESISTANCE PROTEIN YPNP-RELATED"/>
    <property type="match status" value="1"/>
</dbReference>
<gene>
    <name evidence="8" type="ORF">KQ875_02060</name>
</gene>
<keyword evidence="4 7" id="KW-0812">Transmembrane</keyword>
<accession>A0ABS6DQF4</accession>
<dbReference type="Proteomes" id="UP000718793">
    <property type="component" value="Unassembled WGS sequence"/>
</dbReference>
<feature type="transmembrane region" description="Helical" evidence="7">
    <location>
        <begin position="91"/>
        <end position="110"/>
    </location>
</feature>
<comment type="subcellular location">
    <subcellularLocation>
        <location evidence="1">Cell membrane</location>
        <topology evidence="1">Multi-pass membrane protein</topology>
    </subcellularLocation>
</comment>
<sequence>MVIFRRTFENINIKMFFALLFFGLLPTIYNTVRIYWLGQIPDTWAFSIAAQMQWINLLYEILQESFILPLFFFVGAVIFQKEKLINRLKTGMLFSFSIYLLLTIIILSAARPLATAMATNNKVIDQTVTYVRLESIANIINIMFRFILVSLITMKKTKNIYIPLVLQLFLIIILDIFFVSNLSVSLNLGINGVAFTNIIVSSILLIVGFILLYVEKINIWKYSKLDFKWFKKFIPISALSGLETLVRNLFFMFMVIKMVNMVGSAGDFWVTNNFIWGWLLLPIIQLGELIKAEIGINKDNAIKKNTLGYFIIVTAIVLIWFITIPGWDLFLKHVMGLSNHKIVLHLALISIAFYVTFAYNNVIDSIFYGLGKTNYMLFQSLFVNITFYGLMFILYKTNIWIPTLDTIALMFAGGTAIDSILTYVMFCWVLRKRKINIFAILKK</sequence>
<evidence type="ECO:0000256" key="6">
    <source>
        <dbReference type="ARBA" id="ARBA00023136"/>
    </source>
</evidence>
<feature type="transmembrane region" description="Helical" evidence="7">
    <location>
        <begin position="233"/>
        <end position="256"/>
    </location>
</feature>
<feature type="transmembrane region" description="Helical" evidence="7">
    <location>
        <begin position="342"/>
        <end position="363"/>
    </location>
</feature>
<evidence type="ECO:0000256" key="2">
    <source>
        <dbReference type="ARBA" id="ARBA00022448"/>
    </source>
</evidence>
<name>A0ABS6DQF4_9MOLU</name>